<sequence length="192" mass="21244">MSWMSLFISFVAVALAVITVVLIVVFAMTGDRDSGTGAEDTDLHKDYPQTLADESDPAQRHQGDVTDEAMDMSDADAGSGEGVPINIATRGETEFAKIGNMTTDHETQVSAQRNVVLPLYGKPTFPKSPKWLYYTIIEDEMVYLEIEDKDCSDEDTGCDELFSDDIIVIDQLGSAEYTIQIYPRDDPKYIPV</sequence>
<evidence type="ECO:0000256" key="2">
    <source>
        <dbReference type="SAM" id="Phobius"/>
    </source>
</evidence>
<keyword evidence="2" id="KW-1133">Transmembrane helix</keyword>
<accession>A0A2P0VNK6</accession>
<feature type="region of interest" description="Disordered" evidence="1">
    <location>
        <begin position="33"/>
        <end position="64"/>
    </location>
</feature>
<evidence type="ECO:0000313" key="3">
    <source>
        <dbReference type="EMBL" id="AUF82493.1"/>
    </source>
</evidence>
<feature type="transmembrane region" description="Helical" evidence="2">
    <location>
        <begin position="6"/>
        <end position="27"/>
    </location>
</feature>
<dbReference type="InterPro" id="IPR043929">
    <property type="entry name" value="DUF5755"/>
</dbReference>
<evidence type="ECO:0000256" key="1">
    <source>
        <dbReference type="SAM" id="MobiDB-lite"/>
    </source>
</evidence>
<dbReference type="Pfam" id="PF19059">
    <property type="entry name" value="DUF5755"/>
    <property type="match status" value="1"/>
</dbReference>
<keyword evidence="2" id="KW-0472">Membrane</keyword>
<protein>
    <submittedName>
        <fullName evidence="3">Uncharacterized protein</fullName>
    </submittedName>
</protein>
<proteinExistence type="predicted"/>
<keyword evidence="4" id="KW-1185">Reference proteome</keyword>
<organism evidence="3">
    <name type="scientific">Tetraselmis virus 1</name>
    <dbReference type="NCBI Taxonomy" id="2060617"/>
    <lineage>
        <taxon>Viruses</taxon>
        <taxon>Varidnaviria</taxon>
        <taxon>Bamfordvirae</taxon>
        <taxon>Nucleocytoviricota</taxon>
        <taxon>Megaviricetes</taxon>
        <taxon>Imitervirales</taxon>
        <taxon>Allomimiviridae</taxon>
        <taxon>Oceanusvirus</taxon>
        <taxon>Oceanusvirus kaneohense</taxon>
    </lineage>
</organism>
<gene>
    <name evidence="3" type="ORF">TetV_411</name>
</gene>
<keyword evidence="2" id="KW-0812">Transmembrane</keyword>
<dbReference type="Proteomes" id="UP000244773">
    <property type="component" value="Segment"/>
</dbReference>
<dbReference type="EMBL" id="KY322437">
    <property type="protein sequence ID" value="AUF82493.1"/>
    <property type="molecule type" value="Genomic_DNA"/>
</dbReference>
<name>A0A2P0VNK6_9VIRU</name>
<reference evidence="3" key="1">
    <citation type="journal article" date="2018" name="Virology">
        <title>A giant virus infecting green algae encodes key fermentation genes.</title>
        <authorList>
            <person name="Schvarcz C.R."/>
            <person name="Steward G.F."/>
        </authorList>
    </citation>
    <scope>NUCLEOTIDE SEQUENCE [LARGE SCALE GENOMIC DNA]</scope>
</reference>
<evidence type="ECO:0000313" key="4">
    <source>
        <dbReference type="Proteomes" id="UP000244773"/>
    </source>
</evidence>